<evidence type="ECO:0000313" key="1">
    <source>
        <dbReference type="EMBL" id="KAK1611054.1"/>
    </source>
</evidence>
<gene>
    <name evidence="1" type="ORF">QYE76_034727</name>
</gene>
<dbReference type="EMBL" id="JAUUTY010000007">
    <property type="protein sequence ID" value="KAK1611054.1"/>
    <property type="molecule type" value="Genomic_DNA"/>
</dbReference>
<dbReference type="AlphaFoldDB" id="A0AAD8R148"/>
<comment type="caution">
    <text evidence="1">The sequence shown here is derived from an EMBL/GenBank/DDBJ whole genome shotgun (WGS) entry which is preliminary data.</text>
</comment>
<accession>A0AAD8R148</accession>
<proteinExistence type="predicted"/>
<protein>
    <submittedName>
        <fullName evidence="1">Uncharacterized protein</fullName>
    </submittedName>
</protein>
<keyword evidence="2" id="KW-1185">Reference proteome</keyword>
<dbReference type="Proteomes" id="UP001231189">
    <property type="component" value="Unassembled WGS sequence"/>
</dbReference>
<reference evidence="1" key="1">
    <citation type="submission" date="2023-07" db="EMBL/GenBank/DDBJ databases">
        <title>A chromosome-level genome assembly of Lolium multiflorum.</title>
        <authorList>
            <person name="Chen Y."/>
            <person name="Copetti D."/>
            <person name="Kolliker R."/>
            <person name="Studer B."/>
        </authorList>
    </citation>
    <scope>NUCLEOTIDE SEQUENCE</scope>
    <source>
        <strain evidence="1">02402/16</strain>
        <tissue evidence="1">Leaf</tissue>
    </source>
</reference>
<organism evidence="1 2">
    <name type="scientific">Lolium multiflorum</name>
    <name type="common">Italian ryegrass</name>
    <name type="synonym">Lolium perenne subsp. multiflorum</name>
    <dbReference type="NCBI Taxonomy" id="4521"/>
    <lineage>
        <taxon>Eukaryota</taxon>
        <taxon>Viridiplantae</taxon>
        <taxon>Streptophyta</taxon>
        <taxon>Embryophyta</taxon>
        <taxon>Tracheophyta</taxon>
        <taxon>Spermatophyta</taxon>
        <taxon>Magnoliopsida</taxon>
        <taxon>Liliopsida</taxon>
        <taxon>Poales</taxon>
        <taxon>Poaceae</taxon>
        <taxon>BOP clade</taxon>
        <taxon>Pooideae</taxon>
        <taxon>Poodae</taxon>
        <taxon>Poeae</taxon>
        <taxon>Poeae Chloroplast Group 2 (Poeae type)</taxon>
        <taxon>Loliodinae</taxon>
        <taxon>Loliinae</taxon>
        <taxon>Lolium</taxon>
    </lineage>
</organism>
<sequence length="113" mass="11779">MASASGCSASLLPPTSSPARLRRCLAVVAGGSGASHHAPGRVYGSERRPSGRATTCSWQVSSLVSLAVGLNLGVTMTGSGCDMEVSLHVKYGSCLTLRLSLFHWFRLMVDVSP</sequence>
<evidence type="ECO:0000313" key="2">
    <source>
        <dbReference type="Proteomes" id="UP001231189"/>
    </source>
</evidence>
<name>A0AAD8R148_LOLMU</name>